<dbReference type="PANTHER" id="PTHR22775">
    <property type="entry name" value="SORTING NEXIN"/>
    <property type="match status" value="1"/>
</dbReference>
<keyword evidence="3" id="KW-1185">Reference proteome</keyword>
<reference evidence="2 3" key="1">
    <citation type="submission" date="2012-04" db="EMBL/GenBank/DDBJ databases">
        <title>The Genome Sequence of Saprolegnia declina VS20.</title>
        <authorList>
            <consortium name="The Broad Institute Genome Sequencing Platform"/>
            <person name="Russ C."/>
            <person name="Nusbaum C."/>
            <person name="Tyler B."/>
            <person name="van West P."/>
            <person name="Dieguez-Uribeondo J."/>
            <person name="de Bruijn I."/>
            <person name="Tripathy S."/>
            <person name="Jiang R."/>
            <person name="Young S.K."/>
            <person name="Zeng Q."/>
            <person name="Gargeya S."/>
            <person name="Fitzgerald M."/>
            <person name="Haas B."/>
            <person name="Abouelleil A."/>
            <person name="Alvarado L."/>
            <person name="Arachchi H.M."/>
            <person name="Berlin A."/>
            <person name="Chapman S.B."/>
            <person name="Goldberg J."/>
            <person name="Griggs A."/>
            <person name="Gujja S."/>
            <person name="Hansen M."/>
            <person name="Howarth C."/>
            <person name="Imamovic A."/>
            <person name="Larimer J."/>
            <person name="McCowen C."/>
            <person name="Montmayeur A."/>
            <person name="Murphy C."/>
            <person name="Neiman D."/>
            <person name="Pearson M."/>
            <person name="Priest M."/>
            <person name="Roberts A."/>
            <person name="Saif S."/>
            <person name="Shea T."/>
            <person name="Sisk P."/>
            <person name="Sykes S."/>
            <person name="Wortman J."/>
            <person name="Nusbaum C."/>
            <person name="Birren B."/>
        </authorList>
    </citation>
    <scope>NUCLEOTIDE SEQUENCE [LARGE SCALE GENOMIC DNA]</scope>
    <source>
        <strain evidence="2 3">VS20</strain>
    </source>
</reference>
<dbReference type="RefSeq" id="XP_008611779.1">
    <property type="nucleotide sequence ID" value="XM_008613557.1"/>
</dbReference>
<dbReference type="OrthoDB" id="3176171at2759"/>
<dbReference type="PROSITE" id="PS50195">
    <property type="entry name" value="PX"/>
    <property type="match status" value="1"/>
</dbReference>
<dbReference type="Proteomes" id="UP000030762">
    <property type="component" value="Unassembled WGS sequence"/>
</dbReference>
<feature type="domain" description="PX" evidence="1">
    <location>
        <begin position="41"/>
        <end position="151"/>
    </location>
</feature>
<proteinExistence type="predicted"/>
<dbReference type="CDD" id="cd06093">
    <property type="entry name" value="PX_domain"/>
    <property type="match status" value="1"/>
</dbReference>
<organism evidence="2 3">
    <name type="scientific">Saprolegnia diclina (strain VS20)</name>
    <dbReference type="NCBI Taxonomy" id="1156394"/>
    <lineage>
        <taxon>Eukaryota</taxon>
        <taxon>Sar</taxon>
        <taxon>Stramenopiles</taxon>
        <taxon>Oomycota</taxon>
        <taxon>Saprolegniomycetes</taxon>
        <taxon>Saprolegniales</taxon>
        <taxon>Saprolegniaceae</taxon>
        <taxon>Saprolegnia</taxon>
    </lineage>
</organism>
<dbReference type="InParanoid" id="T0RWZ1"/>
<dbReference type="InterPro" id="IPR001683">
    <property type="entry name" value="PX_dom"/>
</dbReference>
<dbReference type="AlphaFoldDB" id="T0RWZ1"/>
<dbReference type="eggNOG" id="ENOG502SCF4">
    <property type="taxonomic scope" value="Eukaryota"/>
</dbReference>
<gene>
    <name evidence="2" type="ORF">SDRG_07706</name>
</gene>
<dbReference type="VEuPathDB" id="FungiDB:SDRG_07706"/>
<dbReference type="Pfam" id="PF00787">
    <property type="entry name" value="PX"/>
    <property type="match status" value="1"/>
</dbReference>
<name>T0RWZ1_SAPDV</name>
<dbReference type="OMA" id="YAYRSGR"/>
<dbReference type="SUPFAM" id="SSF64268">
    <property type="entry name" value="PX domain"/>
    <property type="match status" value="1"/>
</dbReference>
<dbReference type="Gene3D" id="3.30.1520.10">
    <property type="entry name" value="Phox-like domain"/>
    <property type="match status" value="1"/>
</dbReference>
<dbReference type="InterPro" id="IPR036871">
    <property type="entry name" value="PX_dom_sf"/>
</dbReference>
<dbReference type="SMART" id="SM00312">
    <property type="entry name" value="PX"/>
    <property type="match status" value="1"/>
</dbReference>
<dbReference type="STRING" id="1156394.T0RWZ1"/>
<dbReference type="EMBL" id="JH767153">
    <property type="protein sequence ID" value="EQC34907.1"/>
    <property type="molecule type" value="Genomic_DNA"/>
</dbReference>
<evidence type="ECO:0000259" key="1">
    <source>
        <dbReference type="PROSITE" id="PS50195"/>
    </source>
</evidence>
<dbReference type="PANTHER" id="PTHR22775:SF3">
    <property type="entry name" value="SORTING NEXIN-13"/>
    <property type="match status" value="1"/>
</dbReference>
<dbReference type="GeneID" id="19948433"/>
<evidence type="ECO:0000313" key="3">
    <source>
        <dbReference type="Proteomes" id="UP000030762"/>
    </source>
</evidence>
<dbReference type="GO" id="GO:0035091">
    <property type="term" value="F:phosphatidylinositol binding"/>
    <property type="evidence" value="ECO:0007669"/>
    <property type="project" value="InterPro"/>
</dbReference>
<accession>T0RWZ1</accession>
<evidence type="ECO:0000313" key="2">
    <source>
        <dbReference type="EMBL" id="EQC34907.1"/>
    </source>
</evidence>
<protein>
    <recommendedName>
        <fullName evidence="1">PX domain-containing protein</fullName>
    </recommendedName>
</protein>
<sequence>MLRSLFSMCVPAQDLPMSKVDPRGRDSARVTTLPSRYCVRAITDVAITSSSTETQGSDVHVVYRIVVSRQGERWTVLRRYRQFLELHNKLVQLHACTLQFPERVYFQNRDRAVVEQREAALNVYLKALLANETIKDTPEFRTFVGADADGSGSKYTQFSYAYRSGRKLLSSASS</sequence>